<dbReference type="eggNOG" id="COG2003">
    <property type="taxonomic scope" value="Bacteria"/>
</dbReference>
<keyword evidence="5" id="KW-0482">Metalloprotease</keyword>
<gene>
    <name evidence="7" type="ordered locus">HEAR1852</name>
</gene>
<protein>
    <submittedName>
        <fullName evidence="7">DNA repair protein RadC-like</fullName>
    </submittedName>
</protein>
<evidence type="ECO:0000313" key="7">
    <source>
        <dbReference type="EMBL" id="CAL62006.1"/>
    </source>
</evidence>
<dbReference type="PANTHER" id="PTHR30471">
    <property type="entry name" value="DNA REPAIR PROTEIN RADC"/>
    <property type="match status" value="1"/>
</dbReference>
<dbReference type="InterPro" id="IPR020891">
    <property type="entry name" value="UPF0758_CS"/>
</dbReference>
<evidence type="ECO:0000256" key="4">
    <source>
        <dbReference type="ARBA" id="ARBA00022833"/>
    </source>
</evidence>
<evidence type="ECO:0000256" key="3">
    <source>
        <dbReference type="ARBA" id="ARBA00022801"/>
    </source>
</evidence>
<dbReference type="InterPro" id="IPR025657">
    <property type="entry name" value="RadC_JAB"/>
</dbReference>
<dbReference type="STRING" id="204773.HEAR1852"/>
<keyword evidence="3" id="KW-0378">Hydrolase</keyword>
<proteinExistence type="predicted"/>
<evidence type="ECO:0000313" key="8">
    <source>
        <dbReference type="Proteomes" id="UP000006697"/>
    </source>
</evidence>
<name>A4G669_HERAR</name>
<keyword evidence="4" id="KW-0862">Zinc</keyword>
<feature type="domain" description="MPN" evidence="6">
    <location>
        <begin position="44"/>
        <end position="166"/>
    </location>
</feature>
<evidence type="ECO:0000256" key="2">
    <source>
        <dbReference type="ARBA" id="ARBA00022723"/>
    </source>
</evidence>
<sequence length="166" mass="18316">MRYHKLKAGSEPGTYVMESALVTEEDILIMAKQLSRKRLNKGRALTSPGDVKEHLRALLQDHPHEVFAILLLDTQHKIIGFHEMFRGTIDSTSVYPREVAKLALEHNAAAVILTHNHPSGEPTPSQADIKLTKVLIESLALIGVRVLDHIVVSSQGCASLAERGEM</sequence>
<dbReference type="GO" id="GO:0006508">
    <property type="term" value="P:proteolysis"/>
    <property type="evidence" value="ECO:0007669"/>
    <property type="project" value="UniProtKB-KW"/>
</dbReference>
<dbReference type="InterPro" id="IPR001405">
    <property type="entry name" value="UPF0758"/>
</dbReference>
<dbReference type="AlphaFoldDB" id="A4G669"/>
<reference evidence="7 8" key="1">
    <citation type="journal article" date="2007" name="PLoS Genet.">
        <title>A tale of two oxidation states: bacterial colonization of arsenic-rich environments.</title>
        <authorList>
            <person name="Muller D."/>
            <person name="Medigue C."/>
            <person name="Koechler S."/>
            <person name="Barbe V."/>
            <person name="Barakat M."/>
            <person name="Talla E."/>
            <person name="Bonnefoy V."/>
            <person name="Krin E."/>
            <person name="Arsene-Ploetze F."/>
            <person name="Carapito C."/>
            <person name="Chandler M."/>
            <person name="Cournoyer B."/>
            <person name="Cruveiller S."/>
            <person name="Dossat C."/>
            <person name="Duval S."/>
            <person name="Heymann M."/>
            <person name="Leize E."/>
            <person name="Lieutaud A."/>
            <person name="Lievremont D."/>
            <person name="Makita Y."/>
            <person name="Mangenot S."/>
            <person name="Nitschke W."/>
            <person name="Ortet P."/>
            <person name="Perdrial N."/>
            <person name="Schoepp B."/>
            <person name="Siguier N."/>
            <person name="Simeonova D.D."/>
            <person name="Rouy Z."/>
            <person name="Segurens B."/>
            <person name="Turlin E."/>
            <person name="Vallenet D."/>
            <person name="Van Dorsselaer A."/>
            <person name="Weiss S."/>
            <person name="Weissenbach J."/>
            <person name="Lett M.C."/>
            <person name="Danchin A."/>
            <person name="Bertin P.N."/>
        </authorList>
    </citation>
    <scope>NUCLEOTIDE SEQUENCE [LARGE SCALE GENOMIC DNA]</scope>
    <source>
        <strain evidence="8">ULPAs1</strain>
    </source>
</reference>
<dbReference type="CDD" id="cd08071">
    <property type="entry name" value="MPN_DUF2466"/>
    <property type="match status" value="1"/>
</dbReference>
<dbReference type="EMBL" id="CU207211">
    <property type="protein sequence ID" value="CAL62006.1"/>
    <property type="molecule type" value="Genomic_DNA"/>
</dbReference>
<dbReference type="OrthoDB" id="9804482at2"/>
<keyword evidence="8" id="KW-1185">Reference proteome</keyword>
<dbReference type="PROSITE" id="PS01302">
    <property type="entry name" value="UPF0758"/>
    <property type="match status" value="1"/>
</dbReference>
<dbReference type="GO" id="GO:0008237">
    <property type="term" value="F:metallopeptidase activity"/>
    <property type="evidence" value="ECO:0007669"/>
    <property type="project" value="UniProtKB-KW"/>
</dbReference>
<dbReference type="Pfam" id="PF04002">
    <property type="entry name" value="RadC"/>
    <property type="match status" value="1"/>
</dbReference>
<dbReference type="Proteomes" id="UP000006697">
    <property type="component" value="Chromosome"/>
</dbReference>
<dbReference type="InterPro" id="IPR037518">
    <property type="entry name" value="MPN"/>
</dbReference>
<dbReference type="HOGENOM" id="CLU_073529_3_1_4"/>
<dbReference type="SUPFAM" id="SSF102712">
    <property type="entry name" value="JAB1/MPN domain"/>
    <property type="match status" value="1"/>
</dbReference>
<keyword evidence="2" id="KW-0479">Metal-binding</keyword>
<accession>A4G669</accession>
<evidence type="ECO:0000256" key="5">
    <source>
        <dbReference type="ARBA" id="ARBA00023049"/>
    </source>
</evidence>
<dbReference type="KEGG" id="har:HEAR1852"/>
<dbReference type="PANTHER" id="PTHR30471:SF3">
    <property type="entry name" value="UPF0758 PROTEIN YEES-RELATED"/>
    <property type="match status" value="1"/>
</dbReference>
<dbReference type="PROSITE" id="PS50249">
    <property type="entry name" value="MPN"/>
    <property type="match status" value="1"/>
</dbReference>
<evidence type="ECO:0000256" key="1">
    <source>
        <dbReference type="ARBA" id="ARBA00022670"/>
    </source>
</evidence>
<keyword evidence="1" id="KW-0645">Protease</keyword>
<evidence type="ECO:0000259" key="6">
    <source>
        <dbReference type="PROSITE" id="PS50249"/>
    </source>
</evidence>
<dbReference type="NCBIfam" id="TIGR00608">
    <property type="entry name" value="radc"/>
    <property type="match status" value="1"/>
</dbReference>
<dbReference type="Gene3D" id="3.40.140.10">
    <property type="entry name" value="Cytidine Deaminase, domain 2"/>
    <property type="match status" value="1"/>
</dbReference>
<dbReference type="GO" id="GO:0046872">
    <property type="term" value="F:metal ion binding"/>
    <property type="evidence" value="ECO:0007669"/>
    <property type="project" value="UniProtKB-KW"/>
</dbReference>
<organism evidence="7 8">
    <name type="scientific">Herminiimonas arsenicoxydans</name>
    <dbReference type="NCBI Taxonomy" id="204773"/>
    <lineage>
        <taxon>Bacteria</taxon>
        <taxon>Pseudomonadati</taxon>
        <taxon>Pseudomonadota</taxon>
        <taxon>Betaproteobacteria</taxon>
        <taxon>Burkholderiales</taxon>
        <taxon>Oxalobacteraceae</taxon>
        <taxon>Herminiimonas</taxon>
    </lineage>
</organism>